<evidence type="ECO:0000256" key="1">
    <source>
        <dbReference type="SAM" id="MobiDB-lite"/>
    </source>
</evidence>
<dbReference type="Proteomes" id="UP000270924">
    <property type="component" value="Unassembled WGS sequence"/>
</dbReference>
<evidence type="ECO:0000313" key="3">
    <source>
        <dbReference type="EMBL" id="VDM07059.1"/>
    </source>
</evidence>
<name>A0A3P7DUD4_WUCBA</name>
<protein>
    <submittedName>
        <fullName evidence="3">Uncharacterized protein</fullName>
    </submittedName>
</protein>
<dbReference type="EMBL" id="UYWW01000058">
    <property type="protein sequence ID" value="VDM07059.1"/>
    <property type="molecule type" value="Genomic_DNA"/>
</dbReference>
<dbReference type="InParanoid" id="A0A3P7DUD4"/>
<feature type="compositionally biased region" description="Polar residues" evidence="1">
    <location>
        <begin position="140"/>
        <end position="151"/>
    </location>
</feature>
<proteinExistence type="predicted"/>
<keyword evidence="2" id="KW-1133">Transmembrane helix</keyword>
<evidence type="ECO:0000313" key="4">
    <source>
        <dbReference type="Proteomes" id="UP000270924"/>
    </source>
</evidence>
<accession>A0A3P7DUD4</accession>
<keyword evidence="2" id="KW-0812">Transmembrane</keyword>
<feature type="region of interest" description="Disordered" evidence="1">
    <location>
        <begin position="140"/>
        <end position="163"/>
    </location>
</feature>
<dbReference type="OrthoDB" id="5819820at2759"/>
<evidence type="ECO:0000256" key="2">
    <source>
        <dbReference type="SAM" id="Phobius"/>
    </source>
</evidence>
<dbReference type="AlphaFoldDB" id="A0A3P7DUD4"/>
<gene>
    <name evidence="3" type="ORF">WBA_LOCUS445</name>
</gene>
<feature type="transmembrane region" description="Helical" evidence="2">
    <location>
        <begin position="28"/>
        <end position="50"/>
    </location>
</feature>
<reference evidence="3 4" key="1">
    <citation type="submission" date="2018-11" db="EMBL/GenBank/DDBJ databases">
        <authorList>
            <consortium name="Pathogen Informatics"/>
        </authorList>
    </citation>
    <scope>NUCLEOTIDE SEQUENCE [LARGE SCALE GENOMIC DNA]</scope>
</reference>
<organism evidence="3 4">
    <name type="scientific">Wuchereria bancrofti</name>
    <dbReference type="NCBI Taxonomy" id="6293"/>
    <lineage>
        <taxon>Eukaryota</taxon>
        <taxon>Metazoa</taxon>
        <taxon>Ecdysozoa</taxon>
        <taxon>Nematoda</taxon>
        <taxon>Chromadorea</taxon>
        <taxon>Rhabditida</taxon>
        <taxon>Spirurina</taxon>
        <taxon>Spiruromorpha</taxon>
        <taxon>Filarioidea</taxon>
        <taxon>Onchocercidae</taxon>
        <taxon>Wuchereria</taxon>
    </lineage>
</organism>
<keyword evidence="4" id="KW-1185">Reference proteome</keyword>
<sequence>MREKFNERLSSKFSSEFNSKDQVFEQKVIVYAIGICVTVAACSVLLYYFLKKKERSHRDMNLDKQIKTAGRPLQKKRGRFQTPRRVTLSKHALHTKKVTNSAKVTHTISNETSGNSSTKLDISSTSRKIKDYSPSSYVQSLEVGTSSTSSPEKSKDQYSSESYPPAIIRKRKELVNIIRLRASRHQRPKILLPSEKLKELRDDKAKSVESVSATKLHIAEETPSPTEVIPIDSYCYCGQDVAIYSDAAGELNENYKVKLLPTIVKPVSFDPYSPEDLTQVEGASEEMSKNSTQMYLKPMNHHIIIPFLPILHAITYASKHGQLLEELLQNYDYFESQFT</sequence>
<keyword evidence="2" id="KW-0472">Membrane</keyword>
<dbReference type="OMA" id="MSKNSTQ"/>